<gene>
    <name evidence="2" type="ORF">GPECTOR_4g774</name>
</gene>
<dbReference type="AlphaFoldDB" id="A0A150GXR9"/>
<proteinExistence type="predicted"/>
<keyword evidence="3" id="KW-1185">Reference proteome</keyword>
<evidence type="ECO:0000313" key="2">
    <source>
        <dbReference type="EMBL" id="KXZ54706.1"/>
    </source>
</evidence>
<dbReference type="EMBL" id="LSYV01000005">
    <property type="protein sequence ID" value="KXZ54706.1"/>
    <property type="molecule type" value="Genomic_DNA"/>
</dbReference>
<organism evidence="2 3">
    <name type="scientific">Gonium pectorale</name>
    <name type="common">Green alga</name>
    <dbReference type="NCBI Taxonomy" id="33097"/>
    <lineage>
        <taxon>Eukaryota</taxon>
        <taxon>Viridiplantae</taxon>
        <taxon>Chlorophyta</taxon>
        <taxon>core chlorophytes</taxon>
        <taxon>Chlorophyceae</taxon>
        <taxon>CS clade</taxon>
        <taxon>Chlamydomonadales</taxon>
        <taxon>Volvocaceae</taxon>
        <taxon>Gonium</taxon>
    </lineage>
</organism>
<feature type="region of interest" description="Disordered" evidence="1">
    <location>
        <begin position="68"/>
        <end position="91"/>
    </location>
</feature>
<dbReference type="OrthoDB" id="10626800at2759"/>
<reference evidence="3" key="1">
    <citation type="journal article" date="2016" name="Nat. Commun.">
        <title>The Gonium pectorale genome demonstrates co-option of cell cycle regulation during the evolution of multicellularity.</title>
        <authorList>
            <person name="Hanschen E.R."/>
            <person name="Marriage T.N."/>
            <person name="Ferris P.J."/>
            <person name="Hamaji T."/>
            <person name="Toyoda A."/>
            <person name="Fujiyama A."/>
            <person name="Neme R."/>
            <person name="Noguchi H."/>
            <person name="Minakuchi Y."/>
            <person name="Suzuki M."/>
            <person name="Kawai-Toyooka H."/>
            <person name="Smith D.R."/>
            <person name="Sparks H."/>
            <person name="Anderson J."/>
            <person name="Bakaric R."/>
            <person name="Luria V."/>
            <person name="Karger A."/>
            <person name="Kirschner M.W."/>
            <person name="Durand P.M."/>
            <person name="Michod R.E."/>
            <person name="Nozaki H."/>
            <person name="Olson B.J."/>
        </authorList>
    </citation>
    <scope>NUCLEOTIDE SEQUENCE [LARGE SCALE GENOMIC DNA]</scope>
    <source>
        <strain evidence="3">NIES-2863</strain>
    </source>
</reference>
<name>A0A150GXR9_GONPE</name>
<accession>A0A150GXR9</accession>
<evidence type="ECO:0000313" key="3">
    <source>
        <dbReference type="Proteomes" id="UP000075714"/>
    </source>
</evidence>
<dbReference type="Proteomes" id="UP000075714">
    <property type="component" value="Unassembled WGS sequence"/>
</dbReference>
<sequence length="280" mass="31287">MNPTIYSITFHNNTDFQSYLGSVNSPGLEHIGSPLDFSEEGSVVWEADMADTTESGEDEQANTMAVAVGGSNGRRELDSDSGDVAEGSNSKLPPTTLIRHWSQLRTGQLYRPAGTGRFRIFDSLRTYASHLVQIQEHQCGHALLDFLHIQHPDLPCFLDDSMRLLPSKSRHELELDAVVNCGDRVYVLSHKTWIDSIRPIKKLLEDIDQIRHKSQDHKYTRTKYAAFADKAIVPVFVAGLVSDGARQRVKDLCQKAQVVRGYMTGRNINFAAHLQALTPI</sequence>
<comment type="caution">
    <text evidence="2">The sequence shown here is derived from an EMBL/GenBank/DDBJ whole genome shotgun (WGS) entry which is preliminary data.</text>
</comment>
<evidence type="ECO:0000256" key="1">
    <source>
        <dbReference type="SAM" id="MobiDB-lite"/>
    </source>
</evidence>
<protein>
    <submittedName>
        <fullName evidence="2">Uncharacterized protein</fullName>
    </submittedName>
</protein>